<dbReference type="InterPro" id="IPR036866">
    <property type="entry name" value="RibonucZ/Hydroxyglut_hydro"/>
</dbReference>
<dbReference type="InterPro" id="IPR014426">
    <property type="entry name" value="UPF0282_hydrls"/>
</dbReference>
<dbReference type="Gene3D" id="3.60.15.10">
    <property type="entry name" value="Ribonuclease Z/Hydroxyacylglutathione hydrolase-like"/>
    <property type="match status" value="1"/>
</dbReference>
<protein>
    <recommendedName>
        <fullName evidence="1">Metallo-beta-lactamase domain-containing protein</fullName>
    </recommendedName>
</protein>
<evidence type="ECO:0000313" key="5">
    <source>
        <dbReference type="Proteomes" id="UP000057043"/>
    </source>
</evidence>
<dbReference type="Proteomes" id="UP000053961">
    <property type="component" value="Unassembled WGS sequence"/>
</dbReference>
<dbReference type="NCBIfam" id="NF003288">
    <property type="entry name" value="PRK04286.1-2"/>
    <property type="match status" value="1"/>
</dbReference>
<dbReference type="PIRSF" id="PIRSF004944">
    <property type="entry name" value="UCP004944_hydrls"/>
    <property type="match status" value="1"/>
</dbReference>
<feature type="domain" description="Metallo-beta-lactamase" evidence="1">
    <location>
        <begin position="16"/>
        <end position="79"/>
    </location>
</feature>
<evidence type="ECO:0000313" key="2">
    <source>
        <dbReference type="EMBL" id="KUK45576.1"/>
    </source>
</evidence>
<comment type="caution">
    <text evidence="3">The sequence shown here is derived from an EMBL/GenBank/DDBJ whole genome shotgun (WGS) entry which is preliminary data.</text>
</comment>
<dbReference type="Pfam" id="PF00753">
    <property type="entry name" value="Lactamase_B"/>
    <property type="match status" value="1"/>
</dbReference>
<organism evidence="3 4">
    <name type="scientific">Methanothrix harundinacea</name>
    <dbReference type="NCBI Taxonomy" id="301375"/>
    <lineage>
        <taxon>Archaea</taxon>
        <taxon>Methanobacteriati</taxon>
        <taxon>Methanobacteriota</taxon>
        <taxon>Stenosarchaea group</taxon>
        <taxon>Methanomicrobia</taxon>
        <taxon>Methanotrichales</taxon>
        <taxon>Methanotrichaceae</taxon>
        <taxon>Methanothrix</taxon>
    </lineage>
</organism>
<dbReference type="PANTHER" id="PTHR43546:SF4">
    <property type="entry name" value="UPF0282 PROTEIN MJ1629"/>
    <property type="match status" value="1"/>
</dbReference>
<reference evidence="4 5" key="2">
    <citation type="journal article" date="2015" name="MBio">
        <title>Genome-Resolved Metagenomic Analysis Reveals Roles for Candidate Phyla and Other Microbial Community Members in Biogeochemical Transformations in Oil Reservoirs.</title>
        <authorList>
            <person name="Hu P."/>
            <person name="Tom L."/>
            <person name="Singh A."/>
            <person name="Thomas B.C."/>
            <person name="Baker B.J."/>
            <person name="Piceno Y.M."/>
            <person name="Andersen G.L."/>
            <person name="Banfield J.F."/>
        </authorList>
    </citation>
    <scope>NUCLEOTIDE SEQUENCE [LARGE SCALE GENOMIC DNA]</scope>
    <source>
        <strain evidence="2">57_489</strain>
    </source>
</reference>
<evidence type="ECO:0000313" key="4">
    <source>
        <dbReference type="Proteomes" id="UP000053961"/>
    </source>
</evidence>
<dbReference type="InterPro" id="IPR001279">
    <property type="entry name" value="Metallo-B-lactamas"/>
</dbReference>
<evidence type="ECO:0000313" key="3">
    <source>
        <dbReference type="EMBL" id="KUK96804.1"/>
    </source>
</evidence>
<reference evidence="3" key="1">
    <citation type="journal article" date="2015" name="MBio">
        <title>Genome-resolved metagenomic analysis reveals roles for candidate phyla and other microbial community members in biogeochemical transformations in oil reservoirs.</title>
        <authorList>
            <person name="Hu P."/>
            <person name="Tom L."/>
            <person name="Singh A."/>
            <person name="Thomas B.C."/>
            <person name="Baker B.J."/>
            <person name="Piceno Y.M."/>
            <person name="Andersen G.L."/>
            <person name="Banfield J.F."/>
        </authorList>
    </citation>
    <scope>NUCLEOTIDE SEQUENCE [LARGE SCALE GENOMIC DNA]</scope>
    <source>
        <strain evidence="3">56_747</strain>
    </source>
</reference>
<dbReference type="EMBL" id="LGHB01000008">
    <property type="protein sequence ID" value="KUK96804.1"/>
    <property type="molecule type" value="Genomic_DNA"/>
</dbReference>
<dbReference type="PATRIC" id="fig|301375.6.peg.2235"/>
<sequence>MKIEVLGTESLGVRGLSCVVEAEGRTIVIDPGVALGYLRHRRLPHPHQVAVGAEVREKIVEALGRASDVVISHYHGDHIPLSDANPYQLSLSRIPPLDNVRLWCKGPHDLSDLAVQRWIDLSRFAGCILPDAEERDDGVISFSSPVPHGPRGSRLGTVMMTRIQEGDEVFVHASDIQLLDEETISIIIDWKPTIVIASGPPLYLSRLRPELRKVAWDNGKAIAEKVETLILDHHLMRSMSGYRWMERLSKTTKNRVTCAAHFMGKEPRLLEARRDRLYAEMPVPPGWHEAYANGEGSFEGYRDLSIGCQQSIMVVDDRSRSDA</sequence>
<proteinExistence type="predicted"/>
<dbReference type="AlphaFoldDB" id="A0A117MCP8"/>
<dbReference type="SUPFAM" id="SSF56281">
    <property type="entry name" value="Metallo-hydrolase/oxidoreductase"/>
    <property type="match status" value="1"/>
</dbReference>
<accession>A0A117MCP8</accession>
<gene>
    <name evidence="2" type="ORF">XD72_0050</name>
    <name evidence="3" type="ORF">XE07_0890</name>
</gene>
<dbReference type="EMBL" id="LGFT01000001">
    <property type="protein sequence ID" value="KUK45576.1"/>
    <property type="molecule type" value="Genomic_DNA"/>
</dbReference>
<evidence type="ECO:0000259" key="1">
    <source>
        <dbReference type="Pfam" id="PF00753"/>
    </source>
</evidence>
<dbReference type="Proteomes" id="UP000057043">
    <property type="component" value="Unassembled WGS sequence"/>
</dbReference>
<dbReference type="InterPro" id="IPR050114">
    <property type="entry name" value="UPF0173_UPF0282_UlaG_hydrolase"/>
</dbReference>
<dbReference type="PANTHER" id="PTHR43546">
    <property type="entry name" value="UPF0173 METAL-DEPENDENT HYDROLASE MJ1163-RELATED"/>
    <property type="match status" value="1"/>
</dbReference>
<name>A0A117MCP8_9EURY</name>